<sequence length="483" mass="56490">MKSSVKKTLKEQLAHFHSIVFVVTLVGFTFYIGLNFSSMNKYSDAFHQYDQIQQFYTSLEQANEHFIDYLYRSSKDAYYAYEKEIARAKESLLTLQNANLMEEGWRIHLLENMLDTYVTQAEETYSIYQENNIEYENAYNNLLNIYDVIKSTSADSYSLLTNNMELQNEKLRKSKQYSIYTLFLFTIIFLSFLFYYIRLTRREIEQPLNEIEENINKIKEGTYDLTKISNTNKEMYAICNALEEMANMVQKEIAMTKENAVLEKKLLLMENDNLRKEEQLLLSEMKMLQNQINPHFLFNTLNMIYKLSLMENALVSSEMIQKTSSLLRYSLDKQDKLSDIHSEIEAVKNYVAIQKKRLGERIEFYIKVQKDVPNIVIPGMILQPLIENSLKHGLKNCLSDGEIVVSVTYDANYVYLCVSDNGEGVSEEVCEQMMLSQFYDDTKQHLGLYNVTRRLKILLKDQVYTTVDSSLGCGFSVNIKINR</sequence>
<dbReference type="InterPro" id="IPR003594">
    <property type="entry name" value="HATPase_dom"/>
</dbReference>
<keyword evidence="2" id="KW-0472">Membrane</keyword>
<evidence type="ECO:0000256" key="1">
    <source>
        <dbReference type="SAM" id="Coils"/>
    </source>
</evidence>
<keyword evidence="1" id="KW-0175">Coiled coil</keyword>
<dbReference type="KEGG" id="aarg:Aargi30884_26560"/>
<keyword evidence="6" id="KW-1185">Reference proteome</keyword>
<evidence type="ECO:0008006" key="7">
    <source>
        <dbReference type="Google" id="ProtNLM"/>
    </source>
</evidence>
<protein>
    <recommendedName>
        <fullName evidence="7">Histidine kinase</fullName>
    </recommendedName>
</protein>
<dbReference type="Gene3D" id="6.10.340.10">
    <property type="match status" value="1"/>
</dbReference>
<evidence type="ECO:0000259" key="3">
    <source>
        <dbReference type="Pfam" id="PF02518"/>
    </source>
</evidence>
<dbReference type="InterPro" id="IPR010559">
    <property type="entry name" value="Sig_transdc_His_kin_internal"/>
</dbReference>
<dbReference type="PANTHER" id="PTHR34220:SF7">
    <property type="entry name" value="SENSOR HISTIDINE KINASE YPDA"/>
    <property type="match status" value="1"/>
</dbReference>
<dbReference type="EMBL" id="AP019695">
    <property type="protein sequence ID" value="BBK23753.1"/>
    <property type="molecule type" value="Genomic_DNA"/>
</dbReference>
<accession>A0A6N4TLY2</accession>
<feature type="transmembrane region" description="Helical" evidence="2">
    <location>
        <begin position="12"/>
        <end position="34"/>
    </location>
</feature>
<dbReference type="Pfam" id="PF06580">
    <property type="entry name" value="His_kinase"/>
    <property type="match status" value="1"/>
</dbReference>
<dbReference type="AlphaFoldDB" id="A0A6N4TLY2"/>
<dbReference type="GO" id="GO:0016020">
    <property type="term" value="C:membrane"/>
    <property type="evidence" value="ECO:0007669"/>
    <property type="project" value="InterPro"/>
</dbReference>
<name>A0A6N4TLY2_9FIRM</name>
<feature type="domain" description="Histidine kinase/HSP90-like ATPase" evidence="3">
    <location>
        <begin position="381"/>
        <end position="479"/>
    </location>
</feature>
<dbReference type="RefSeq" id="WP_118276959.1">
    <property type="nucleotide sequence ID" value="NZ_AP019695.1"/>
</dbReference>
<feature type="coiled-coil region" evidence="1">
    <location>
        <begin position="239"/>
        <end position="291"/>
    </location>
</feature>
<proteinExistence type="predicted"/>
<reference evidence="6" key="1">
    <citation type="submission" date="2019-05" db="EMBL/GenBank/DDBJ databases">
        <title>Complete genome sequencing of Absiella argi strain JCM 30884.</title>
        <authorList>
            <person name="Sakamoto M."/>
            <person name="Murakami T."/>
            <person name="Mori H."/>
        </authorList>
    </citation>
    <scope>NUCLEOTIDE SEQUENCE [LARGE SCALE GENOMIC DNA]</scope>
    <source>
        <strain evidence="6">JCM 30884</strain>
    </source>
</reference>
<evidence type="ECO:0000256" key="2">
    <source>
        <dbReference type="SAM" id="Phobius"/>
    </source>
</evidence>
<feature type="domain" description="Signal transduction histidine kinase internal region" evidence="4">
    <location>
        <begin position="283"/>
        <end position="362"/>
    </location>
</feature>
<keyword evidence="2" id="KW-1133">Transmembrane helix</keyword>
<keyword evidence="2" id="KW-0812">Transmembrane</keyword>
<dbReference type="PANTHER" id="PTHR34220">
    <property type="entry name" value="SENSOR HISTIDINE KINASE YPDA"/>
    <property type="match status" value="1"/>
</dbReference>
<feature type="transmembrane region" description="Helical" evidence="2">
    <location>
        <begin position="177"/>
        <end position="197"/>
    </location>
</feature>
<dbReference type="Proteomes" id="UP000464754">
    <property type="component" value="Chromosome"/>
</dbReference>
<evidence type="ECO:0000313" key="6">
    <source>
        <dbReference type="Proteomes" id="UP000464754"/>
    </source>
</evidence>
<dbReference type="InterPro" id="IPR050640">
    <property type="entry name" value="Bact_2-comp_sensor_kinase"/>
</dbReference>
<dbReference type="GO" id="GO:0000155">
    <property type="term" value="F:phosphorelay sensor kinase activity"/>
    <property type="evidence" value="ECO:0007669"/>
    <property type="project" value="InterPro"/>
</dbReference>
<dbReference type="InterPro" id="IPR036890">
    <property type="entry name" value="HATPase_C_sf"/>
</dbReference>
<organism evidence="5 6">
    <name type="scientific">Amedibacterium intestinale</name>
    <dbReference type="NCBI Taxonomy" id="2583452"/>
    <lineage>
        <taxon>Bacteria</taxon>
        <taxon>Bacillati</taxon>
        <taxon>Bacillota</taxon>
        <taxon>Erysipelotrichia</taxon>
        <taxon>Erysipelotrichales</taxon>
        <taxon>Erysipelotrichaceae</taxon>
        <taxon>Amedibacterium</taxon>
    </lineage>
</organism>
<gene>
    <name evidence="5" type="ORF">Aargi30884_26560</name>
</gene>
<evidence type="ECO:0000313" key="5">
    <source>
        <dbReference type="EMBL" id="BBK23753.1"/>
    </source>
</evidence>
<evidence type="ECO:0000259" key="4">
    <source>
        <dbReference type="Pfam" id="PF06580"/>
    </source>
</evidence>
<dbReference type="Pfam" id="PF02518">
    <property type="entry name" value="HATPase_c"/>
    <property type="match status" value="1"/>
</dbReference>
<dbReference type="Gene3D" id="3.30.565.10">
    <property type="entry name" value="Histidine kinase-like ATPase, C-terminal domain"/>
    <property type="match status" value="1"/>
</dbReference>
<dbReference type="SUPFAM" id="SSF55874">
    <property type="entry name" value="ATPase domain of HSP90 chaperone/DNA topoisomerase II/histidine kinase"/>
    <property type="match status" value="1"/>
</dbReference>